<feature type="domain" description="Amine oxidase" evidence="7">
    <location>
        <begin position="135"/>
        <end position="418"/>
    </location>
</feature>
<evidence type="ECO:0000259" key="7">
    <source>
        <dbReference type="Pfam" id="PF01593"/>
    </source>
</evidence>
<dbReference type="Pfam" id="PF01593">
    <property type="entry name" value="Amino_oxidase"/>
    <property type="match status" value="2"/>
</dbReference>
<dbReference type="PANTHER" id="PTHR10742">
    <property type="entry name" value="FLAVIN MONOAMINE OXIDASE"/>
    <property type="match status" value="1"/>
</dbReference>
<gene>
    <name evidence="8" type="ORF">SAMN05421771_0466</name>
</gene>
<evidence type="ECO:0000313" key="9">
    <source>
        <dbReference type="Proteomes" id="UP000199024"/>
    </source>
</evidence>
<organism evidence="8 9">
    <name type="scientific">Granulicella pectinivorans</name>
    <dbReference type="NCBI Taxonomy" id="474950"/>
    <lineage>
        <taxon>Bacteria</taxon>
        <taxon>Pseudomonadati</taxon>
        <taxon>Acidobacteriota</taxon>
        <taxon>Terriglobia</taxon>
        <taxon>Terriglobales</taxon>
        <taxon>Acidobacteriaceae</taxon>
        <taxon>Granulicella</taxon>
    </lineage>
</organism>
<dbReference type="Gene3D" id="3.50.50.60">
    <property type="entry name" value="FAD/NAD(P)-binding domain"/>
    <property type="match status" value="1"/>
</dbReference>
<accession>A0A1I6L9V3</accession>
<dbReference type="GO" id="GO:0050361">
    <property type="term" value="F:tryptophan 2-monooxygenase activity"/>
    <property type="evidence" value="ECO:0007669"/>
    <property type="project" value="UniProtKB-EC"/>
</dbReference>
<dbReference type="Proteomes" id="UP000199024">
    <property type="component" value="Unassembled WGS sequence"/>
</dbReference>
<evidence type="ECO:0000256" key="5">
    <source>
        <dbReference type="ARBA" id="ARBA00023070"/>
    </source>
</evidence>
<dbReference type="SUPFAM" id="SSF54373">
    <property type="entry name" value="FAD-linked reductases, C-terminal domain"/>
    <property type="match status" value="1"/>
</dbReference>
<dbReference type="EMBL" id="FOZL01000001">
    <property type="protein sequence ID" value="SFS00265.1"/>
    <property type="molecule type" value="Genomic_DNA"/>
</dbReference>
<sequence>MGLAAFDVVVVGAGMAGLTAARGLLERGLSVCVVEARERVGGRILSERRGDVVVEMGAEFVHGRPPELWALIEEAGLETYELDGAQVEADGEGGWRDESGEEDDRFAVLEELEGFAGPDCGFIEYADRIGVTGDERAGIVSFVEGFNAADARVASVMALGAQQAAEGAIEGDRMWHVQGGYARVPEYLAGRVTELGGVLRLGFAVDEVRWERGRAAVLGRGEEIRAERAVVTVPVGVLQAGTIRFVPEPQDRLELAGKLRMGQVCRFTMVFRERFWAERAPAMSFLFSFEETPSVWWTPYPDETAMLTGWVGGPRSDALAGLSAEVLGAKGCEVLGRAFGMDVRELLVSCAMHDWRGDAWTLGAYSYIAAGELDTPRRMAEPVEETLYFAGEHTDVTGHWGTVHAAMRSGLRVVEQIIAG</sequence>
<evidence type="ECO:0000256" key="3">
    <source>
        <dbReference type="ARBA" id="ARBA00012535"/>
    </source>
</evidence>
<dbReference type="SUPFAM" id="SSF51905">
    <property type="entry name" value="FAD/NAD(P)-binding domain"/>
    <property type="match status" value="1"/>
</dbReference>
<reference evidence="8 9" key="1">
    <citation type="submission" date="2016-10" db="EMBL/GenBank/DDBJ databases">
        <authorList>
            <person name="de Groot N.N."/>
        </authorList>
    </citation>
    <scope>NUCLEOTIDE SEQUENCE [LARGE SCALE GENOMIC DNA]</scope>
    <source>
        <strain evidence="8 9">DSM 21001</strain>
    </source>
</reference>
<evidence type="ECO:0000256" key="6">
    <source>
        <dbReference type="ARBA" id="ARBA00047321"/>
    </source>
</evidence>
<evidence type="ECO:0000256" key="4">
    <source>
        <dbReference type="ARBA" id="ARBA00017871"/>
    </source>
</evidence>
<evidence type="ECO:0000313" key="8">
    <source>
        <dbReference type="EMBL" id="SFS00265.1"/>
    </source>
</evidence>
<comment type="catalytic activity">
    <reaction evidence="6">
        <text>L-tryptophan + O2 = indole-3-acetamide + CO2 + H2O</text>
        <dbReference type="Rhea" id="RHEA:16165"/>
        <dbReference type="ChEBI" id="CHEBI:15377"/>
        <dbReference type="ChEBI" id="CHEBI:15379"/>
        <dbReference type="ChEBI" id="CHEBI:16031"/>
        <dbReference type="ChEBI" id="CHEBI:16526"/>
        <dbReference type="ChEBI" id="CHEBI:57912"/>
        <dbReference type="EC" id="1.13.12.3"/>
    </reaction>
</comment>
<dbReference type="STRING" id="474950.SAMN05421771_0466"/>
<protein>
    <recommendedName>
        <fullName evidence="4">Tryptophan 2-monooxygenase</fullName>
        <ecNumber evidence="3">1.13.12.3</ecNumber>
    </recommendedName>
</protein>
<evidence type="ECO:0000256" key="2">
    <source>
        <dbReference type="ARBA" id="ARBA00005833"/>
    </source>
</evidence>
<comment type="pathway">
    <text evidence="1">Plant hormone metabolism; auxin biosynthesis.</text>
</comment>
<dbReference type="GO" id="GO:0009851">
    <property type="term" value="P:auxin biosynthetic process"/>
    <property type="evidence" value="ECO:0007669"/>
    <property type="project" value="UniProtKB-KW"/>
</dbReference>
<evidence type="ECO:0000256" key="1">
    <source>
        <dbReference type="ARBA" id="ARBA00004814"/>
    </source>
</evidence>
<dbReference type="PANTHER" id="PTHR10742:SF410">
    <property type="entry name" value="LYSINE-SPECIFIC HISTONE DEMETHYLASE 2"/>
    <property type="match status" value="1"/>
</dbReference>
<feature type="domain" description="Amine oxidase" evidence="7">
    <location>
        <begin position="15"/>
        <end position="81"/>
    </location>
</feature>
<comment type="similarity">
    <text evidence="2">Belongs to the tryptophan 2-monooxygenase family.</text>
</comment>
<keyword evidence="9" id="KW-1185">Reference proteome</keyword>
<dbReference type="InterPro" id="IPR036188">
    <property type="entry name" value="FAD/NAD-bd_sf"/>
</dbReference>
<dbReference type="AlphaFoldDB" id="A0A1I6L9V3"/>
<dbReference type="InterPro" id="IPR002937">
    <property type="entry name" value="Amino_oxidase"/>
</dbReference>
<name>A0A1I6L9V3_9BACT</name>
<proteinExistence type="inferred from homology"/>
<keyword evidence="5" id="KW-0073">Auxin biosynthesis</keyword>
<dbReference type="InterPro" id="IPR050281">
    <property type="entry name" value="Flavin_monoamine_oxidase"/>
</dbReference>
<dbReference type="RefSeq" id="WP_175528821.1">
    <property type="nucleotide sequence ID" value="NZ_FOZL01000001.1"/>
</dbReference>
<dbReference type="EC" id="1.13.12.3" evidence="3"/>